<proteinExistence type="predicted"/>
<dbReference type="AlphaFoldDB" id="A0A182JK58"/>
<dbReference type="VEuPathDB" id="VectorBase:AATE019584"/>
<feature type="transmembrane region" description="Helical" evidence="2">
    <location>
        <begin position="91"/>
        <end position="108"/>
    </location>
</feature>
<dbReference type="EnsemblMetazoa" id="AATE019584-RA">
    <property type="protein sequence ID" value="AATE019584-PA.1"/>
    <property type="gene ID" value="AATE019584"/>
</dbReference>
<accession>A0A182JK58</accession>
<feature type="compositionally biased region" description="Polar residues" evidence="1">
    <location>
        <begin position="43"/>
        <end position="52"/>
    </location>
</feature>
<protein>
    <submittedName>
        <fullName evidence="3">Uncharacterized protein</fullName>
    </submittedName>
</protein>
<organism evidence="3">
    <name type="scientific">Anopheles atroparvus</name>
    <name type="common">European mosquito</name>
    <dbReference type="NCBI Taxonomy" id="41427"/>
    <lineage>
        <taxon>Eukaryota</taxon>
        <taxon>Metazoa</taxon>
        <taxon>Ecdysozoa</taxon>
        <taxon>Arthropoda</taxon>
        <taxon>Hexapoda</taxon>
        <taxon>Insecta</taxon>
        <taxon>Pterygota</taxon>
        <taxon>Neoptera</taxon>
        <taxon>Endopterygota</taxon>
        <taxon>Diptera</taxon>
        <taxon>Nematocera</taxon>
        <taxon>Culicoidea</taxon>
        <taxon>Culicidae</taxon>
        <taxon>Anophelinae</taxon>
        <taxon>Anopheles</taxon>
    </lineage>
</organism>
<reference evidence="3" key="1">
    <citation type="submission" date="2022-08" db="UniProtKB">
        <authorList>
            <consortium name="EnsemblMetazoa"/>
        </authorList>
    </citation>
    <scope>IDENTIFICATION</scope>
    <source>
        <strain evidence="3">EBRO</strain>
    </source>
</reference>
<sequence>MPTDLTLCHFRVVKRRSRCKPSPIADAVPTRPPSHTRVRSSKNRTLSGGTNSQLETRLGLEMQCGPPPRLTDPLRARIDRRSSQHYQVHDAIIIIIIIIIANSMINALRSPKNRQLAYVSVLAVVMVEKRGCRR</sequence>
<keyword evidence="2" id="KW-1133">Transmembrane helix</keyword>
<name>A0A182JK58_ANOAO</name>
<evidence type="ECO:0000256" key="2">
    <source>
        <dbReference type="SAM" id="Phobius"/>
    </source>
</evidence>
<keyword evidence="2" id="KW-0812">Transmembrane</keyword>
<feature type="region of interest" description="Disordered" evidence="1">
    <location>
        <begin position="21"/>
        <end position="52"/>
    </location>
</feature>
<evidence type="ECO:0000313" key="3">
    <source>
        <dbReference type="EnsemblMetazoa" id="AATE019584-PA.1"/>
    </source>
</evidence>
<keyword evidence="2" id="KW-0472">Membrane</keyword>
<evidence type="ECO:0000256" key="1">
    <source>
        <dbReference type="SAM" id="MobiDB-lite"/>
    </source>
</evidence>